<evidence type="ECO:0000313" key="9">
    <source>
        <dbReference type="Proteomes" id="UP001227831"/>
    </source>
</evidence>
<gene>
    <name evidence="8" type="ORF">RA086_03480</name>
</gene>
<keyword evidence="4 6" id="KW-1133">Transmembrane helix</keyword>
<sequence>MASKSKSFQQYRPVAMAAGLGSMLGSGIIVGLSATITVWQQGLNLTNMQVGIISGALTFAIAFGSLFGGRFAESFGLVKTFNWTNLFYGIGTLICVFSTNFLMLLIGAVIAGITSGCDLPISLTIVSHDAPDNKTSSELVSFTQIFWQIGIFISYFCSFIVSKMGGLLGARVVFAILSLIAIITWAWRTFSSKLNQFHIDGEVRYAKLAAENDSVNTKSVFKALFASENSGKLLKFFLAILVFYVGWNLLANTWGQFQTFMLVKANASQSLATGYGIVTQLLGLPLVALYAWIAGSKYRNLAFSIGSVVMFAAIAAMAMGGNLLWVIMGAIFLYGLGSNFSGEALYKVWTQESFPMEIRSSIQGIINGISRICCALFALITPSLVVPSVIKTTMWCFAAIVLIGWGAGLLMIHWQKKYGLE</sequence>
<dbReference type="Proteomes" id="UP001227831">
    <property type="component" value="Unassembled WGS sequence"/>
</dbReference>
<dbReference type="PANTHER" id="PTHR23508">
    <property type="entry name" value="CARBOXYLIC ACID TRANSPORTER PROTEIN HOMOLOG"/>
    <property type="match status" value="1"/>
</dbReference>
<dbReference type="PROSITE" id="PS50850">
    <property type="entry name" value="MFS"/>
    <property type="match status" value="1"/>
</dbReference>
<feature type="transmembrane region" description="Helical" evidence="6">
    <location>
        <begin position="14"/>
        <end position="38"/>
    </location>
</feature>
<feature type="transmembrane region" description="Helical" evidence="6">
    <location>
        <begin position="168"/>
        <end position="187"/>
    </location>
</feature>
<feature type="transmembrane region" description="Helical" evidence="6">
    <location>
        <begin position="233"/>
        <end position="251"/>
    </location>
</feature>
<evidence type="ECO:0000259" key="7">
    <source>
        <dbReference type="PROSITE" id="PS50850"/>
    </source>
</evidence>
<feature type="transmembrane region" description="Helical" evidence="6">
    <location>
        <begin position="271"/>
        <end position="293"/>
    </location>
</feature>
<dbReference type="Pfam" id="PF07690">
    <property type="entry name" value="MFS_1"/>
    <property type="match status" value="1"/>
</dbReference>
<comment type="caution">
    <text evidence="8">The sequence shown here is derived from an EMBL/GenBank/DDBJ whole genome shotgun (WGS) entry which is preliminary data.</text>
</comment>
<dbReference type="RefSeq" id="WP_308702521.1">
    <property type="nucleotide sequence ID" value="NZ_AP027463.1"/>
</dbReference>
<keyword evidence="9" id="KW-1185">Reference proteome</keyword>
<dbReference type="InterPro" id="IPR011701">
    <property type="entry name" value="MFS"/>
</dbReference>
<dbReference type="PANTHER" id="PTHR23508:SF10">
    <property type="entry name" value="CARBOXYLIC ACID TRANSPORTER PROTEIN HOMOLOG"/>
    <property type="match status" value="1"/>
</dbReference>
<feature type="transmembrane region" description="Helical" evidence="6">
    <location>
        <begin position="87"/>
        <end position="113"/>
    </location>
</feature>
<feature type="transmembrane region" description="Helical" evidence="6">
    <location>
        <begin position="365"/>
        <end position="386"/>
    </location>
</feature>
<evidence type="ECO:0000256" key="2">
    <source>
        <dbReference type="ARBA" id="ARBA00022448"/>
    </source>
</evidence>
<evidence type="ECO:0000256" key="6">
    <source>
        <dbReference type="SAM" id="Phobius"/>
    </source>
</evidence>
<dbReference type="InterPro" id="IPR020846">
    <property type="entry name" value="MFS_dom"/>
</dbReference>
<keyword evidence="3 6" id="KW-0812">Transmembrane</keyword>
<reference evidence="8 9" key="1">
    <citation type="journal article" date="2023" name="Int. J. Syst. Evol. Microbiol.">
        <title>Lactiplantibacillus brownii sp. nov., a novel psychrotolerant species isolated from sauerkraut.</title>
        <authorList>
            <person name="Heng Y.C."/>
            <person name="Silvaraju S."/>
            <person name="Lee J.K.Y."/>
            <person name="Kittelmann S."/>
        </authorList>
    </citation>
    <scope>NUCLEOTIDE SEQUENCE [LARGE SCALE GENOMIC DNA]</scope>
    <source>
        <strain evidence="8 9">WILCCON 0030</strain>
    </source>
</reference>
<keyword evidence="5 6" id="KW-0472">Membrane</keyword>
<feature type="transmembrane region" description="Helical" evidence="6">
    <location>
        <begin position="50"/>
        <end position="67"/>
    </location>
</feature>
<evidence type="ECO:0000256" key="3">
    <source>
        <dbReference type="ARBA" id="ARBA00022692"/>
    </source>
</evidence>
<evidence type="ECO:0000256" key="1">
    <source>
        <dbReference type="ARBA" id="ARBA00004651"/>
    </source>
</evidence>
<feature type="domain" description="Major facilitator superfamily (MFS) profile" evidence="7">
    <location>
        <begin position="14"/>
        <end position="416"/>
    </location>
</feature>
<dbReference type="SUPFAM" id="SSF103473">
    <property type="entry name" value="MFS general substrate transporter"/>
    <property type="match status" value="1"/>
</dbReference>
<protein>
    <submittedName>
        <fullName evidence="8">MFS transporter</fullName>
    </submittedName>
</protein>
<name>A0ABU1A6X9_9LACO</name>
<keyword evidence="2" id="KW-0813">Transport</keyword>
<dbReference type="EMBL" id="JAVCWF010000001">
    <property type="protein sequence ID" value="MDQ7936707.1"/>
    <property type="molecule type" value="Genomic_DNA"/>
</dbReference>
<feature type="transmembrane region" description="Helical" evidence="6">
    <location>
        <begin position="300"/>
        <end position="318"/>
    </location>
</feature>
<dbReference type="Gene3D" id="1.20.1250.20">
    <property type="entry name" value="MFS general substrate transporter like domains"/>
    <property type="match status" value="1"/>
</dbReference>
<feature type="transmembrane region" description="Helical" evidence="6">
    <location>
        <begin position="145"/>
        <end position="162"/>
    </location>
</feature>
<organism evidence="8 9">
    <name type="scientific">Lactiplantibacillus brownii</name>
    <dbReference type="NCBI Taxonomy" id="3069269"/>
    <lineage>
        <taxon>Bacteria</taxon>
        <taxon>Bacillati</taxon>
        <taxon>Bacillota</taxon>
        <taxon>Bacilli</taxon>
        <taxon>Lactobacillales</taxon>
        <taxon>Lactobacillaceae</taxon>
        <taxon>Lactiplantibacillus</taxon>
    </lineage>
</organism>
<comment type="subcellular location">
    <subcellularLocation>
        <location evidence="1">Cell membrane</location>
        <topology evidence="1">Multi-pass membrane protein</topology>
    </subcellularLocation>
</comment>
<proteinExistence type="predicted"/>
<evidence type="ECO:0000313" key="8">
    <source>
        <dbReference type="EMBL" id="MDQ7936707.1"/>
    </source>
</evidence>
<evidence type="ECO:0000256" key="4">
    <source>
        <dbReference type="ARBA" id="ARBA00022989"/>
    </source>
</evidence>
<feature type="transmembrane region" description="Helical" evidence="6">
    <location>
        <begin position="392"/>
        <end position="412"/>
    </location>
</feature>
<dbReference type="InterPro" id="IPR036259">
    <property type="entry name" value="MFS_trans_sf"/>
</dbReference>
<evidence type="ECO:0000256" key="5">
    <source>
        <dbReference type="ARBA" id="ARBA00023136"/>
    </source>
</evidence>
<accession>A0ABU1A6X9</accession>